<evidence type="ECO:0000256" key="5">
    <source>
        <dbReference type="ARBA" id="ARBA00023027"/>
    </source>
</evidence>
<dbReference type="PANTHER" id="PTHR46091:SF3">
    <property type="entry name" value="AMINE OXIDASE DOMAIN-CONTAINING PROTEIN"/>
    <property type="match status" value="1"/>
</dbReference>
<evidence type="ECO:0000256" key="1">
    <source>
        <dbReference type="ARBA" id="ARBA00022630"/>
    </source>
</evidence>
<evidence type="ECO:0000256" key="3">
    <source>
        <dbReference type="ARBA" id="ARBA00022827"/>
    </source>
</evidence>
<dbReference type="AlphaFoldDB" id="A0A7S2RXV9"/>
<feature type="compositionally biased region" description="Polar residues" evidence="6">
    <location>
        <begin position="207"/>
        <end position="217"/>
    </location>
</feature>
<keyword evidence="3" id="KW-0274">FAD</keyword>
<proteinExistence type="predicted"/>
<keyword evidence="5" id="KW-0520">NAD</keyword>
<evidence type="ECO:0000256" key="4">
    <source>
        <dbReference type="ARBA" id="ARBA00022857"/>
    </source>
</evidence>
<name>A0A7S2RXV9_9STRA</name>
<evidence type="ECO:0000256" key="6">
    <source>
        <dbReference type="SAM" id="MobiDB-lite"/>
    </source>
</evidence>
<sequence>MMADSNSKSKKRDSRNYFTTGSSWMKVSFPSAKDPSWNDRFTGKDEKISTCVVTIEADNDTCREFSTKPRIFSIISNKDAKMRLMDRVTNDLLDNFPQLKGKMKYTELHGPFRAGLSHTPERFAAKGVRPHTPYPGLYMGGSDLTMGNTFSGSIVAGWLVANAVIGYSFIDQMFLNKDIISDLVQFMDAPRKNNNNDNEANLAVPFNQPSATTVTNATEDKNGEQEKLDIHTTAESSKEE</sequence>
<organism evidence="7">
    <name type="scientific">Eucampia antarctica</name>
    <dbReference type="NCBI Taxonomy" id="49252"/>
    <lineage>
        <taxon>Eukaryota</taxon>
        <taxon>Sar</taxon>
        <taxon>Stramenopiles</taxon>
        <taxon>Ochrophyta</taxon>
        <taxon>Bacillariophyta</taxon>
        <taxon>Mediophyceae</taxon>
        <taxon>Biddulphiophycidae</taxon>
        <taxon>Hemiaulales</taxon>
        <taxon>Hemiaulaceae</taxon>
        <taxon>Eucampia</taxon>
    </lineage>
</organism>
<evidence type="ECO:0000256" key="2">
    <source>
        <dbReference type="ARBA" id="ARBA00022729"/>
    </source>
</evidence>
<dbReference type="PANTHER" id="PTHR46091">
    <property type="entry name" value="BLR7054 PROTEIN"/>
    <property type="match status" value="1"/>
</dbReference>
<keyword evidence="2" id="KW-0732">Signal</keyword>
<gene>
    <name evidence="7" type="ORF">EANT1437_LOCUS10435</name>
</gene>
<keyword evidence="4" id="KW-0521">NADP</keyword>
<reference evidence="7" key="1">
    <citation type="submission" date="2021-01" db="EMBL/GenBank/DDBJ databases">
        <authorList>
            <person name="Corre E."/>
            <person name="Pelletier E."/>
            <person name="Niang G."/>
            <person name="Scheremetjew M."/>
            <person name="Finn R."/>
            <person name="Kale V."/>
            <person name="Holt S."/>
            <person name="Cochrane G."/>
            <person name="Meng A."/>
            <person name="Brown T."/>
            <person name="Cohen L."/>
        </authorList>
    </citation>
    <scope>NUCLEOTIDE SEQUENCE</scope>
    <source>
        <strain evidence="7">CCMP1452</strain>
    </source>
</reference>
<feature type="region of interest" description="Disordered" evidence="6">
    <location>
        <begin position="194"/>
        <end position="240"/>
    </location>
</feature>
<keyword evidence="1" id="KW-0285">Flavoprotein</keyword>
<evidence type="ECO:0000313" key="7">
    <source>
        <dbReference type="EMBL" id="CAD9683833.1"/>
    </source>
</evidence>
<accession>A0A7S2RXV9</accession>
<dbReference type="InterPro" id="IPR052206">
    <property type="entry name" value="Retinol_saturase"/>
</dbReference>
<evidence type="ECO:0008006" key="8">
    <source>
        <dbReference type="Google" id="ProtNLM"/>
    </source>
</evidence>
<dbReference type="EMBL" id="HBHI01020379">
    <property type="protein sequence ID" value="CAD9683833.1"/>
    <property type="molecule type" value="Transcribed_RNA"/>
</dbReference>
<feature type="compositionally biased region" description="Basic and acidic residues" evidence="6">
    <location>
        <begin position="218"/>
        <end position="240"/>
    </location>
</feature>
<protein>
    <recommendedName>
        <fullName evidence="8">Amine oxidase domain-containing protein</fullName>
    </recommendedName>
</protein>